<dbReference type="GO" id="GO:0005737">
    <property type="term" value="C:cytoplasm"/>
    <property type="evidence" value="ECO:0007669"/>
    <property type="project" value="UniProtKB-SubCell"/>
</dbReference>
<dbReference type="CDD" id="cd00367">
    <property type="entry name" value="PTS-HPr_like"/>
    <property type="match status" value="1"/>
</dbReference>
<dbReference type="InterPro" id="IPR050399">
    <property type="entry name" value="HPr"/>
</dbReference>
<dbReference type="EMBL" id="DVLF01000161">
    <property type="protein sequence ID" value="HIT50387.1"/>
    <property type="molecule type" value="Genomic_DNA"/>
</dbReference>
<dbReference type="PROSITE" id="PS51350">
    <property type="entry name" value="PTS_HPR_DOM"/>
    <property type="match status" value="1"/>
</dbReference>
<name>A0A9D1KJD8_9MOLU</name>
<comment type="caution">
    <text evidence="5">The sequence shown here is derived from an EMBL/GenBank/DDBJ whole genome shotgun (WGS) entry which is preliminary data.</text>
</comment>
<keyword evidence="2" id="KW-0963">Cytoplasm</keyword>
<dbReference type="Proteomes" id="UP000886758">
    <property type="component" value="Unassembled WGS sequence"/>
</dbReference>
<evidence type="ECO:0000313" key="6">
    <source>
        <dbReference type="Proteomes" id="UP000886758"/>
    </source>
</evidence>
<dbReference type="PANTHER" id="PTHR33705">
    <property type="entry name" value="PHOSPHOCARRIER PROTEIN HPR"/>
    <property type="match status" value="1"/>
</dbReference>
<evidence type="ECO:0000313" key="5">
    <source>
        <dbReference type="EMBL" id="HIT50387.1"/>
    </source>
</evidence>
<dbReference type="GO" id="GO:0009401">
    <property type="term" value="P:phosphoenolpyruvate-dependent sugar phosphotransferase system"/>
    <property type="evidence" value="ECO:0007669"/>
    <property type="project" value="UniProtKB-KW"/>
</dbReference>
<gene>
    <name evidence="5" type="ORF">IAD46_05110</name>
</gene>
<organism evidence="5 6">
    <name type="scientific">Candidatus Pelethenecus faecipullorum</name>
    <dbReference type="NCBI Taxonomy" id="2840900"/>
    <lineage>
        <taxon>Bacteria</taxon>
        <taxon>Bacillati</taxon>
        <taxon>Mycoplasmatota</taxon>
        <taxon>Mollicutes</taxon>
        <taxon>Candidatus Pelethenecus</taxon>
    </lineage>
</organism>
<evidence type="ECO:0000256" key="3">
    <source>
        <dbReference type="ARBA" id="ARBA00022683"/>
    </source>
</evidence>
<proteinExistence type="predicted"/>
<dbReference type="SUPFAM" id="SSF55594">
    <property type="entry name" value="HPr-like"/>
    <property type="match status" value="1"/>
</dbReference>
<sequence length="82" mass="8695">MQKQIVVKSTVGLHASLAAKVVQAASKYSVDINLHYHNKVIDVKSILGLMSLAIPRGENVVIEATGDQAEAAIADIASILEK</sequence>
<evidence type="ECO:0000256" key="2">
    <source>
        <dbReference type="ARBA" id="ARBA00022490"/>
    </source>
</evidence>
<dbReference type="NCBIfam" id="TIGR01003">
    <property type="entry name" value="PTS_HPr_family"/>
    <property type="match status" value="1"/>
</dbReference>
<dbReference type="AlphaFoldDB" id="A0A9D1KJD8"/>
<evidence type="ECO:0000256" key="1">
    <source>
        <dbReference type="ARBA" id="ARBA00004496"/>
    </source>
</evidence>
<dbReference type="PANTHER" id="PTHR33705:SF2">
    <property type="entry name" value="PHOSPHOCARRIER PROTEIN NPR"/>
    <property type="match status" value="1"/>
</dbReference>
<dbReference type="Pfam" id="PF00381">
    <property type="entry name" value="PTS-HPr"/>
    <property type="match status" value="1"/>
</dbReference>
<reference evidence="5" key="2">
    <citation type="journal article" date="2021" name="PeerJ">
        <title>Extensive microbial diversity within the chicken gut microbiome revealed by metagenomics and culture.</title>
        <authorList>
            <person name="Gilroy R."/>
            <person name="Ravi A."/>
            <person name="Getino M."/>
            <person name="Pursley I."/>
            <person name="Horton D.L."/>
            <person name="Alikhan N.F."/>
            <person name="Baker D."/>
            <person name="Gharbi K."/>
            <person name="Hall N."/>
            <person name="Watson M."/>
            <person name="Adriaenssens E.M."/>
            <person name="Foster-Nyarko E."/>
            <person name="Jarju S."/>
            <person name="Secka A."/>
            <person name="Antonio M."/>
            <person name="Oren A."/>
            <person name="Chaudhuri R.R."/>
            <person name="La Ragione R."/>
            <person name="Hildebrand F."/>
            <person name="Pallen M.J."/>
        </authorList>
    </citation>
    <scope>NUCLEOTIDE SEQUENCE</scope>
    <source>
        <strain evidence="5">ChiW17-6978</strain>
    </source>
</reference>
<dbReference type="Gene3D" id="3.30.1340.10">
    <property type="entry name" value="HPr-like"/>
    <property type="match status" value="1"/>
</dbReference>
<reference evidence="5" key="1">
    <citation type="submission" date="2020-10" db="EMBL/GenBank/DDBJ databases">
        <authorList>
            <person name="Gilroy R."/>
        </authorList>
    </citation>
    <scope>NUCLEOTIDE SEQUENCE</scope>
    <source>
        <strain evidence="5">ChiW17-6978</strain>
    </source>
</reference>
<dbReference type="PRINTS" id="PR00107">
    <property type="entry name" value="PHOSPHOCPHPR"/>
</dbReference>
<feature type="domain" description="HPr" evidence="4">
    <location>
        <begin position="1"/>
        <end position="82"/>
    </location>
</feature>
<keyword evidence="3" id="KW-0598">Phosphotransferase system</keyword>
<comment type="subcellular location">
    <subcellularLocation>
        <location evidence="1">Cytoplasm</location>
    </subcellularLocation>
</comment>
<dbReference type="InterPro" id="IPR035895">
    <property type="entry name" value="HPr-like_sf"/>
</dbReference>
<accession>A0A9D1KJD8</accession>
<evidence type="ECO:0000259" key="4">
    <source>
        <dbReference type="PROSITE" id="PS51350"/>
    </source>
</evidence>
<dbReference type="InterPro" id="IPR000032">
    <property type="entry name" value="HPr-like"/>
</dbReference>
<protein>
    <submittedName>
        <fullName evidence="5">HPr family phosphocarrier protein</fullName>
    </submittedName>
</protein>